<accession>A0A238LGG1</accession>
<feature type="domain" description="RNA-binding S4" evidence="3">
    <location>
        <begin position="9"/>
        <end position="69"/>
    </location>
</feature>
<dbReference type="GO" id="GO:0003723">
    <property type="term" value="F:RNA binding"/>
    <property type="evidence" value="ECO:0007669"/>
    <property type="project" value="UniProtKB-KW"/>
</dbReference>
<dbReference type="SUPFAM" id="SSF55174">
    <property type="entry name" value="Alpha-L RNA-binding motif"/>
    <property type="match status" value="1"/>
</dbReference>
<evidence type="ECO:0000256" key="2">
    <source>
        <dbReference type="SAM" id="MobiDB-lite"/>
    </source>
</evidence>
<dbReference type="Gene3D" id="3.10.290.10">
    <property type="entry name" value="RNA-binding S4 domain"/>
    <property type="match status" value="1"/>
</dbReference>
<keyword evidence="4" id="KW-0346">Stress response</keyword>
<dbReference type="InterPro" id="IPR036986">
    <property type="entry name" value="S4_RNA-bd_sf"/>
</dbReference>
<keyword evidence="5" id="KW-1185">Reference proteome</keyword>
<feature type="region of interest" description="Disordered" evidence="2">
    <location>
        <begin position="73"/>
        <end position="130"/>
    </location>
</feature>
<dbReference type="PROSITE" id="PS50889">
    <property type="entry name" value="S4"/>
    <property type="match status" value="1"/>
</dbReference>
<feature type="compositionally biased region" description="Basic and acidic residues" evidence="2">
    <location>
        <begin position="110"/>
        <end position="124"/>
    </location>
</feature>
<dbReference type="Proteomes" id="UP000201613">
    <property type="component" value="Unassembled WGS sequence"/>
</dbReference>
<dbReference type="InterPro" id="IPR002942">
    <property type="entry name" value="S4_RNA-bd"/>
</dbReference>
<dbReference type="CDD" id="cd00165">
    <property type="entry name" value="S4"/>
    <property type="match status" value="1"/>
</dbReference>
<dbReference type="Pfam" id="PF01479">
    <property type="entry name" value="S4"/>
    <property type="match status" value="1"/>
</dbReference>
<protein>
    <submittedName>
        <fullName evidence="4">Heat shock protein 15</fullName>
    </submittedName>
</protein>
<evidence type="ECO:0000313" key="5">
    <source>
        <dbReference type="Proteomes" id="UP000201613"/>
    </source>
</evidence>
<evidence type="ECO:0000259" key="3">
    <source>
        <dbReference type="SMART" id="SM00363"/>
    </source>
</evidence>
<reference evidence="4 5" key="1">
    <citation type="submission" date="2017-05" db="EMBL/GenBank/DDBJ databases">
        <authorList>
            <person name="Song R."/>
            <person name="Chenine A.L."/>
            <person name="Ruprecht R.M."/>
        </authorList>
    </citation>
    <scope>NUCLEOTIDE SEQUENCE [LARGE SCALE GENOMIC DNA]</scope>
    <source>
        <strain evidence="4 5">CECT 8899</strain>
    </source>
</reference>
<organism evidence="4 5">
    <name type="scientific">Flavimaricola marinus</name>
    <dbReference type="NCBI Taxonomy" id="1819565"/>
    <lineage>
        <taxon>Bacteria</taxon>
        <taxon>Pseudomonadati</taxon>
        <taxon>Pseudomonadota</taxon>
        <taxon>Alphaproteobacteria</taxon>
        <taxon>Rhodobacterales</taxon>
        <taxon>Paracoccaceae</taxon>
        <taxon>Flavimaricola</taxon>
    </lineage>
</organism>
<dbReference type="OrthoDB" id="9797176at2"/>
<gene>
    <name evidence="4" type="primary">hslR</name>
    <name evidence="4" type="ORF">LOM8899_02843</name>
</gene>
<proteinExistence type="predicted"/>
<dbReference type="SMART" id="SM00363">
    <property type="entry name" value="S4"/>
    <property type="match status" value="1"/>
</dbReference>
<evidence type="ECO:0000256" key="1">
    <source>
        <dbReference type="PROSITE-ProRule" id="PRU00182"/>
    </source>
</evidence>
<sequence length="130" mass="14214">MTEAVRETIRLDKWLWQARFFKTRSLAAGIVSASKVRVNGTPVSKPARAVGAGDVLTFPKDERIRVVRILGCGTRRGPAPEAQGLYDDMSDPAPAKQAANPKYDGGGRPTGRDRRRADAVRRQNDPSALE</sequence>
<name>A0A238LGG1_9RHOB</name>
<dbReference type="EMBL" id="FXZK01000005">
    <property type="protein sequence ID" value="SMY08688.1"/>
    <property type="molecule type" value="Genomic_DNA"/>
</dbReference>
<dbReference type="RefSeq" id="WP_093992860.1">
    <property type="nucleotide sequence ID" value="NZ_FXZK01000005.1"/>
</dbReference>
<keyword evidence="1" id="KW-0694">RNA-binding</keyword>
<evidence type="ECO:0000313" key="4">
    <source>
        <dbReference type="EMBL" id="SMY08688.1"/>
    </source>
</evidence>
<dbReference type="AlphaFoldDB" id="A0A238LGG1"/>